<evidence type="ECO:0000313" key="2">
    <source>
        <dbReference type="Proteomes" id="UP001144323"/>
    </source>
</evidence>
<organism evidence="1 2">
    <name type="scientific">Methylocystis echinoides</name>
    <dbReference type="NCBI Taxonomy" id="29468"/>
    <lineage>
        <taxon>Bacteria</taxon>
        <taxon>Pseudomonadati</taxon>
        <taxon>Pseudomonadota</taxon>
        <taxon>Alphaproteobacteria</taxon>
        <taxon>Hyphomicrobiales</taxon>
        <taxon>Methylocystaceae</taxon>
        <taxon>Methylocystis</taxon>
    </lineage>
</organism>
<sequence>MLARNLIYTAVTRGSALRRAAPRPRHPRADTRAEAAVDEVEGVARGDMKTQGEGEWLPARFLVCVLGGA</sequence>
<name>A0A9W6H067_9HYPH</name>
<comment type="caution">
    <text evidence="1">The sequence shown here is derived from an EMBL/GenBank/DDBJ whole genome shotgun (WGS) entry which is preliminary data.</text>
</comment>
<keyword evidence="2" id="KW-1185">Reference proteome</keyword>
<protein>
    <submittedName>
        <fullName evidence="1">Uncharacterized protein</fullName>
    </submittedName>
</protein>
<dbReference type="EMBL" id="BSEC01000007">
    <property type="protein sequence ID" value="GLI96094.1"/>
    <property type="molecule type" value="Genomic_DNA"/>
</dbReference>
<evidence type="ECO:0000313" key="1">
    <source>
        <dbReference type="EMBL" id="GLI96094.1"/>
    </source>
</evidence>
<dbReference type="Proteomes" id="UP001144323">
    <property type="component" value="Unassembled WGS sequence"/>
</dbReference>
<dbReference type="AlphaFoldDB" id="A0A9W6H067"/>
<proteinExistence type="predicted"/>
<reference evidence="1" key="1">
    <citation type="journal article" date="2023" name="Int. J. Syst. Evol. Microbiol.">
        <title>Methylocystis iwaonis sp. nov., a type II methane-oxidizing bacterium from surface soil of a rice paddy field in Japan, and emended description of the genus Methylocystis (ex Whittenbury et al. 1970) Bowman et al. 1993.</title>
        <authorList>
            <person name="Kaise H."/>
            <person name="Sawadogo J.B."/>
            <person name="Alam M.S."/>
            <person name="Ueno C."/>
            <person name="Dianou D."/>
            <person name="Shinjo R."/>
            <person name="Asakawa S."/>
        </authorList>
    </citation>
    <scope>NUCLEOTIDE SEQUENCE</scope>
    <source>
        <strain evidence="1">LMG27198</strain>
    </source>
</reference>
<gene>
    <name evidence="1" type="ORF">LMG27198_50860</name>
</gene>
<accession>A0A9W6H067</accession>